<dbReference type="RefSeq" id="WP_015228126.1">
    <property type="nucleotide sequence ID" value="NC_019780.1"/>
</dbReference>
<dbReference type="eggNOG" id="COG0612">
    <property type="taxonomic scope" value="Bacteria"/>
</dbReference>
<organism evidence="3 4">
    <name type="scientific">Dactylococcopsis salina (strain PCC 8305)</name>
    <name type="common">Myxobactron salinum</name>
    <dbReference type="NCBI Taxonomy" id="13035"/>
    <lineage>
        <taxon>Bacteria</taxon>
        <taxon>Bacillati</taxon>
        <taxon>Cyanobacteriota</taxon>
        <taxon>Cyanophyceae</taxon>
        <taxon>Nodosilineales</taxon>
        <taxon>Cymatolegaceae</taxon>
        <taxon>Dactylococcopsis</taxon>
    </lineage>
</organism>
<dbReference type="SUPFAM" id="SSF63411">
    <property type="entry name" value="LuxS/MPP-like metallohydrolase"/>
    <property type="match status" value="2"/>
</dbReference>
<reference evidence="3" key="1">
    <citation type="submission" date="2012-04" db="EMBL/GenBank/DDBJ databases">
        <title>Finished genome of Dactylococcopsis salina PCC 8305.</title>
        <authorList>
            <consortium name="US DOE Joint Genome Institute"/>
            <person name="Gugger M."/>
            <person name="Coursin T."/>
            <person name="Rippka R."/>
            <person name="Tandeau De Marsac N."/>
            <person name="Huntemann M."/>
            <person name="Wei C.-L."/>
            <person name="Han J."/>
            <person name="Detter J.C."/>
            <person name="Han C."/>
            <person name="Tapia R."/>
            <person name="Daligault H."/>
            <person name="Chen A."/>
            <person name="Krypides N."/>
            <person name="Mavromatis K."/>
            <person name="Markowitz V."/>
            <person name="Szeto E."/>
            <person name="Ivanova N."/>
            <person name="Ovchinnikova G."/>
            <person name="Pagani I."/>
            <person name="Pati A."/>
            <person name="Goodwin L."/>
            <person name="Peters L."/>
            <person name="Pitluck S."/>
            <person name="Woyke T."/>
            <person name="Kerfeld C."/>
        </authorList>
    </citation>
    <scope>NUCLEOTIDE SEQUENCE [LARGE SCALE GENOMIC DNA]</scope>
    <source>
        <strain evidence="3">PCC 8305</strain>
    </source>
</reference>
<dbReference type="Pfam" id="PF00675">
    <property type="entry name" value="Peptidase_M16"/>
    <property type="match status" value="1"/>
</dbReference>
<dbReference type="GO" id="GO:0046872">
    <property type="term" value="F:metal ion binding"/>
    <property type="evidence" value="ECO:0007669"/>
    <property type="project" value="InterPro"/>
</dbReference>
<dbReference type="PATRIC" id="fig|13035.3.peg.353"/>
<feature type="domain" description="Peptidase M16 N-terminal" evidence="1">
    <location>
        <begin position="80"/>
        <end position="187"/>
    </location>
</feature>
<dbReference type="PANTHER" id="PTHR11851">
    <property type="entry name" value="METALLOPROTEASE"/>
    <property type="match status" value="1"/>
</dbReference>
<name>K9YSM5_DACS8</name>
<evidence type="ECO:0000313" key="3">
    <source>
        <dbReference type="EMBL" id="AFZ49113.1"/>
    </source>
</evidence>
<dbReference type="STRING" id="13035.Dacsa_0310"/>
<dbReference type="AlphaFoldDB" id="K9YSM5"/>
<evidence type="ECO:0000259" key="2">
    <source>
        <dbReference type="Pfam" id="PF05193"/>
    </source>
</evidence>
<keyword evidence="4" id="KW-1185">Reference proteome</keyword>
<dbReference type="InterPro" id="IPR050361">
    <property type="entry name" value="MPP/UQCRC_Complex"/>
</dbReference>
<protein>
    <submittedName>
        <fullName evidence="3">Zn-dependent peptidase</fullName>
    </submittedName>
</protein>
<dbReference type="Gene3D" id="3.30.830.10">
    <property type="entry name" value="Metalloenzyme, LuxS/M16 peptidase-like"/>
    <property type="match status" value="2"/>
</dbReference>
<accession>K9YSM5</accession>
<dbReference type="Pfam" id="PF05193">
    <property type="entry name" value="Peptidase_M16_C"/>
    <property type="match status" value="1"/>
</dbReference>
<dbReference type="InterPro" id="IPR007863">
    <property type="entry name" value="Peptidase_M16_C"/>
</dbReference>
<dbReference type="OrthoDB" id="9811314at2"/>
<evidence type="ECO:0000313" key="4">
    <source>
        <dbReference type="Proteomes" id="UP000010482"/>
    </source>
</evidence>
<proteinExistence type="predicted"/>
<dbReference type="EMBL" id="CP003944">
    <property type="protein sequence ID" value="AFZ49113.1"/>
    <property type="molecule type" value="Genomic_DNA"/>
</dbReference>
<dbReference type="HOGENOM" id="CLU_009902_6_1_3"/>
<dbReference type="KEGG" id="dsl:Dacsa_0310"/>
<evidence type="ECO:0000259" key="1">
    <source>
        <dbReference type="Pfam" id="PF00675"/>
    </source>
</evidence>
<dbReference type="Proteomes" id="UP000010482">
    <property type="component" value="Chromosome"/>
</dbReference>
<sequence>MNRIKWLGLVILVSLFVIIGNSDLLASAAEKEPKHYTELEFSSPPEVKLPDYQTLTLNNGIKIYLIEDHEFPLVSGTAIFRTGSRLESAEKVGLASLTGTVMRSGGTQQHPPDQLNQILEQRAASIETGIGTTSGNASFDCLTKDLDTVFNLFTEVIKTPAFAEDKFALAKQQVRGNIARRNDDPGDIADREFKKLIYGENSPYARKVEYNTLSNISRQDVIDFYQSYIRPEEMLLGIVGDFDAKMMRDRIENAFGNWQVSTPKPNYDLPPVEAKNTDGIYFVEQPQVSQSYVEIGHLGGQLDNPDYPALRVLNGSLNGFGGTLYNDLRSRQGLAYSVYGVWSSRYDYLGYFIAGGQTRSSATVPFIKSIAEEIKKVQENPLSDSQLQYAKSSILNSFIFNFQQPSQTLSRLMRYDYYDYPSDFIFEFQKGVKQTTKEDVQRVANTYLKPEKMVKLVVGNRDEINPDLSTLDEPITTVDISM</sequence>
<dbReference type="PANTHER" id="PTHR11851:SF225">
    <property type="entry name" value="NON-PEPTIDASE HOMOLOG YMXG"/>
    <property type="match status" value="1"/>
</dbReference>
<dbReference type="InterPro" id="IPR011765">
    <property type="entry name" value="Pept_M16_N"/>
</dbReference>
<feature type="domain" description="Peptidase M16 C-terminal" evidence="2">
    <location>
        <begin position="215"/>
        <end position="393"/>
    </location>
</feature>
<gene>
    <name evidence="3" type="ORF">Dacsa_0310</name>
</gene>
<dbReference type="InterPro" id="IPR011249">
    <property type="entry name" value="Metalloenz_LuxS/M16"/>
</dbReference>